<protein>
    <recommendedName>
        <fullName evidence="11">G-protein coupled receptors family 1 profile domain-containing protein</fullName>
    </recommendedName>
</protein>
<evidence type="ECO:0000256" key="7">
    <source>
        <dbReference type="ARBA" id="ARBA00023170"/>
    </source>
</evidence>
<dbReference type="STRING" id="45351.A7RR87"/>
<keyword evidence="2" id="KW-1003">Cell membrane</keyword>
<evidence type="ECO:0000256" key="9">
    <source>
        <dbReference type="RuleBase" id="RU000688"/>
    </source>
</evidence>
<name>A7RR87_NEMVE</name>
<evidence type="ECO:0000256" key="1">
    <source>
        <dbReference type="ARBA" id="ARBA00004651"/>
    </source>
</evidence>
<feature type="transmembrane region" description="Helical" evidence="10">
    <location>
        <begin position="70"/>
        <end position="90"/>
    </location>
</feature>
<dbReference type="InterPro" id="IPR000276">
    <property type="entry name" value="GPCR_Rhodpsn"/>
</dbReference>
<reference evidence="12 13" key="1">
    <citation type="journal article" date="2007" name="Science">
        <title>Sea anemone genome reveals ancestral eumetazoan gene repertoire and genomic organization.</title>
        <authorList>
            <person name="Putnam N.H."/>
            <person name="Srivastava M."/>
            <person name="Hellsten U."/>
            <person name="Dirks B."/>
            <person name="Chapman J."/>
            <person name="Salamov A."/>
            <person name="Terry A."/>
            <person name="Shapiro H."/>
            <person name="Lindquist E."/>
            <person name="Kapitonov V.V."/>
            <person name="Jurka J."/>
            <person name="Genikhovich G."/>
            <person name="Grigoriev I.V."/>
            <person name="Lucas S.M."/>
            <person name="Steele R.E."/>
            <person name="Finnerty J.R."/>
            <person name="Technau U."/>
            <person name="Martindale M.Q."/>
            <person name="Rokhsar D.S."/>
        </authorList>
    </citation>
    <scope>NUCLEOTIDE SEQUENCE [LARGE SCALE GENOMIC DNA]</scope>
    <source>
        <strain evidence="13">CH2 X CH6</strain>
    </source>
</reference>
<dbReference type="GO" id="GO:0007186">
    <property type="term" value="P:G protein-coupled receptor signaling pathway"/>
    <property type="evidence" value="ECO:0000318"/>
    <property type="project" value="GO_Central"/>
</dbReference>
<keyword evidence="3 9" id="KW-0812">Transmembrane</keyword>
<keyword evidence="5 9" id="KW-0297">G-protein coupled receptor</keyword>
<evidence type="ECO:0000259" key="11">
    <source>
        <dbReference type="PROSITE" id="PS50262"/>
    </source>
</evidence>
<sequence length="348" mass="39476">MVLGMELHDAIPLGILGFIITLESIVVCYMVYRYRILRTFTNGFVVSLALSDILFGAVLLPVNINDQTSIYVGYLMSIILMANVTNMFAVTLDRYLAVMKPLIYHVKMSKFFYKILAFAWIVPIGVSLIPLAYGTNVDTLAHQIFLFGILIVGILIPYVLILAAYIMIFKEVSRQVKNLAKMCTYQNNHEALKEGKRVSGEAKMARVFAIIAGIFVLTWLPVVYMTTVQAIKRVDLAPPALVTVSWYTLCLGALTNAPIYGLMKADFRKVFQRMIKLRKSRFNCAETSSSLVPPATPANLGIINIETKRENCYRNLHIRKRQQEPLESLLETNPRKRHSQLWKVIKDF</sequence>
<dbReference type="AlphaFoldDB" id="A7RR87"/>
<dbReference type="PRINTS" id="PR00237">
    <property type="entry name" value="GPCRRHODOPSN"/>
</dbReference>
<feature type="transmembrane region" description="Helical" evidence="10">
    <location>
        <begin position="205"/>
        <end position="224"/>
    </location>
</feature>
<evidence type="ECO:0000256" key="8">
    <source>
        <dbReference type="ARBA" id="ARBA00023224"/>
    </source>
</evidence>
<evidence type="ECO:0000313" key="12">
    <source>
        <dbReference type="EMBL" id="EDO46125.1"/>
    </source>
</evidence>
<comment type="subcellular location">
    <subcellularLocation>
        <location evidence="1">Cell membrane</location>
        <topology evidence="1">Multi-pass membrane protein</topology>
    </subcellularLocation>
</comment>
<dbReference type="Proteomes" id="UP000001593">
    <property type="component" value="Unassembled WGS sequence"/>
</dbReference>
<feature type="transmembrane region" description="Helical" evidence="10">
    <location>
        <begin position="111"/>
        <end position="133"/>
    </location>
</feature>
<dbReference type="SUPFAM" id="SSF81321">
    <property type="entry name" value="Family A G protein-coupled receptor-like"/>
    <property type="match status" value="1"/>
</dbReference>
<keyword evidence="8 9" id="KW-0807">Transducer</keyword>
<gene>
    <name evidence="12" type="ORF">NEMVEDRAFT_v1g200918</name>
</gene>
<proteinExistence type="inferred from homology"/>
<evidence type="ECO:0000256" key="5">
    <source>
        <dbReference type="ARBA" id="ARBA00023040"/>
    </source>
</evidence>
<keyword evidence="7 9" id="KW-0675">Receptor</keyword>
<evidence type="ECO:0000313" key="13">
    <source>
        <dbReference type="Proteomes" id="UP000001593"/>
    </source>
</evidence>
<dbReference type="HOGENOM" id="CLU_009579_3_6_1"/>
<dbReference type="PhylomeDB" id="A7RR87"/>
<evidence type="ECO:0000256" key="10">
    <source>
        <dbReference type="SAM" id="Phobius"/>
    </source>
</evidence>
<dbReference type="InterPro" id="IPR017452">
    <property type="entry name" value="GPCR_Rhodpsn_7TM"/>
</dbReference>
<comment type="similarity">
    <text evidence="9">Belongs to the G-protein coupled receptor 1 family.</text>
</comment>
<dbReference type="Pfam" id="PF00001">
    <property type="entry name" value="7tm_1"/>
    <property type="match status" value="1"/>
</dbReference>
<dbReference type="GO" id="GO:0005886">
    <property type="term" value="C:plasma membrane"/>
    <property type="evidence" value="ECO:0000318"/>
    <property type="project" value="GO_Central"/>
</dbReference>
<evidence type="ECO:0000256" key="3">
    <source>
        <dbReference type="ARBA" id="ARBA00022692"/>
    </source>
</evidence>
<dbReference type="GO" id="GO:0001609">
    <property type="term" value="F:G protein-coupled adenosine receptor activity"/>
    <property type="evidence" value="ECO:0000318"/>
    <property type="project" value="GO_Central"/>
</dbReference>
<feature type="transmembrane region" description="Helical" evidence="10">
    <location>
        <begin position="244"/>
        <end position="263"/>
    </location>
</feature>
<keyword evidence="13" id="KW-1185">Reference proteome</keyword>
<dbReference type="OMA" id="RENCYRN"/>
<dbReference type="PANTHER" id="PTHR24247">
    <property type="entry name" value="5-HYDROXYTRYPTAMINE RECEPTOR"/>
    <property type="match status" value="1"/>
</dbReference>
<feature type="transmembrane region" description="Helical" evidence="10">
    <location>
        <begin position="145"/>
        <end position="168"/>
    </location>
</feature>
<feature type="domain" description="G-protein coupled receptors family 1 profile" evidence="11">
    <location>
        <begin position="23"/>
        <end position="260"/>
    </location>
</feature>
<accession>A7RR87</accession>
<dbReference type="PROSITE" id="PS50262">
    <property type="entry name" value="G_PROTEIN_RECEP_F1_2"/>
    <property type="match status" value="1"/>
</dbReference>
<feature type="transmembrane region" description="Helical" evidence="10">
    <location>
        <begin position="12"/>
        <end position="32"/>
    </location>
</feature>
<keyword evidence="6 10" id="KW-0472">Membrane</keyword>
<organism evidence="12 13">
    <name type="scientific">Nematostella vectensis</name>
    <name type="common">Starlet sea anemone</name>
    <dbReference type="NCBI Taxonomy" id="45351"/>
    <lineage>
        <taxon>Eukaryota</taxon>
        <taxon>Metazoa</taxon>
        <taxon>Cnidaria</taxon>
        <taxon>Anthozoa</taxon>
        <taxon>Hexacorallia</taxon>
        <taxon>Actiniaria</taxon>
        <taxon>Edwardsiidae</taxon>
        <taxon>Nematostella</taxon>
    </lineage>
</organism>
<evidence type="ECO:0000256" key="2">
    <source>
        <dbReference type="ARBA" id="ARBA00022475"/>
    </source>
</evidence>
<dbReference type="eggNOG" id="KOG3656">
    <property type="taxonomic scope" value="Eukaryota"/>
</dbReference>
<dbReference type="Gene3D" id="1.20.1070.10">
    <property type="entry name" value="Rhodopsin 7-helix transmembrane proteins"/>
    <property type="match status" value="1"/>
</dbReference>
<evidence type="ECO:0000256" key="4">
    <source>
        <dbReference type="ARBA" id="ARBA00022989"/>
    </source>
</evidence>
<dbReference type="InParanoid" id="A7RR87"/>
<dbReference type="PROSITE" id="PS00237">
    <property type="entry name" value="G_PROTEIN_RECEP_F1_1"/>
    <property type="match status" value="1"/>
</dbReference>
<keyword evidence="4 10" id="KW-1133">Transmembrane helix</keyword>
<feature type="transmembrane region" description="Helical" evidence="10">
    <location>
        <begin position="44"/>
        <end position="64"/>
    </location>
</feature>
<dbReference type="EMBL" id="DS469530">
    <property type="protein sequence ID" value="EDO46125.1"/>
    <property type="molecule type" value="Genomic_DNA"/>
</dbReference>
<evidence type="ECO:0000256" key="6">
    <source>
        <dbReference type="ARBA" id="ARBA00023136"/>
    </source>
</evidence>